<reference evidence="5" key="2">
    <citation type="submission" date="2025-09" db="UniProtKB">
        <authorList>
            <consortium name="Ensembl"/>
        </authorList>
    </citation>
    <scope>IDENTIFICATION</scope>
</reference>
<dbReference type="PANTHER" id="PTHR43899">
    <property type="entry name" value="RH59310P"/>
    <property type="match status" value="1"/>
</dbReference>
<name>A0A8C4QLR4_EPTBU</name>
<keyword evidence="4" id="KW-0472">Membrane</keyword>
<evidence type="ECO:0000256" key="1">
    <source>
        <dbReference type="ARBA" id="ARBA00006484"/>
    </source>
</evidence>
<dbReference type="GeneTree" id="ENSGT00940000165708"/>
<dbReference type="AlphaFoldDB" id="A0A8C4QLR4"/>
<keyword evidence="4" id="KW-0812">Transmembrane</keyword>
<dbReference type="GO" id="GO:0016491">
    <property type="term" value="F:oxidoreductase activity"/>
    <property type="evidence" value="ECO:0007669"/>
    <property type="project" value="UniProtKB-KW"/>
</dbReference>
<evidence type="ECO:0000256" key="2">
    <source>
        <dbReference type="ARBA" id="ARBA00022955"/>
    </source>
</evidence>
<keyword evidence="2" id="KW-0752">Steroid biosynthesis</keyword>
<keyword evidence="2" id="KW-0443">Lipid metabolism</keyword>
<keyword evidence="6" id="KW-1185">Reference proteome</keyword>
<proteinExistence type="inferred from homology"/>
<keyword evidence="3" id="KW-0560">Oxidoreductase</keyword>
<evidence type="ECO:0000256" key="3">
    <source>
        <dbReference type="ARBA" id="ARBA00023002"/>
    </source>
</evidence>
<feature type="transmembrane region" description="Helical" evidence="4">
    <location>
        <begin position="27"/>
        <end position="46"/>
    </location>
</feature>
<protein>
    <submittedName>
        <fullName evidence="5">Uncharacterized protein</fullName>
    </submittedName>
</protein>
<accession>A0A8C4QLR4</accession>
<dbReference type="Proteomes" id="UP000694388">
    <property type="component" value="Unplaced"/>
</dbReference>
<keyword evidence="2" id="KW-0444">Lipid biosynthesis</keyword>
<dbReference type="GO" id="GO:0006694">
    <property type="term" value="P:steroid biosynthetic process"/>
    <property type="evidence" value="ECO:0007669"/>
    <property type="project" value="UniProtKB-KW"/>
</dbReference>
<dbReference type="PANTHER" id="PTHR43899:SF13">
    <property type="entry name" value="RH59310P"/>
    <property type="match status" value="1"/>
</dbReference>
<keyword evidence="4" id="KW-1133">Transmembrane helix</keyword>
<comment type="similarity">
    <text evidence="1">Belongs to the short-chain dehydrogenases/reductases (SDR) family.</text>
</comment>
<dbReference type="GO" id="GO:0005783">
    <property type="term" value="C:endoplasmic reticulum"/>
    <property type="evidence" value="ECO:0007669"/>
    <property type="project" value="TreeGrafter"/>
</dbReference>
<dbReference type="Ensembl" id="ENSEBUT00000018003.1">
    <property type="protein sequence ID" value="ENSEBUP00000017427.1"/>
    <property type="gene ID" value="ENSEBUG00000010887.1"/>
</dbReference>
<organism evidence="5 6">
    <name type="scientific">Eptatretus burgeri</name>
    <name type="common">Inshore hagfish</name>
    <dbReference type="NCBI Taxonomy" id="7764"/>
    <lineage>
        <taxon>Eukaryota</taxon>
        <taxon>Metazoa</taxon>
        <taxon>Chordata</taxon>
        <taxon>Craniata</taxon>
        <taxon>Vertebrata</taxon>
        <taxon>Cyclostomata</taxon>
        <taxon>Myxini</taxon>
        <taxon>Myxiniformes</taxon>
        <taxon>Myxinidae</taxon>
        <taxon>Eptatretinae</taxon>
        <taxon>Eptatretus</taxon>
    </lineage>
</organism>
<sequence length="107" mass="11887">MINVNIMSVVKMTQLVLPGMLERSRGIIINITSATALFPCALLSLYSASKAYIDFFSCALDIEYRSRGIIVQCNPTKRAFSSHHPFRPPSLLPLVTLTCKHPLSFAM</sequence>
<evidence type="ECO:0000313" key="6">
    <source>
        <dbReference type="Proteomes" id="UP000694388"/>
    </source>
</evidence>
<evidence type="ECO:0000313" key="5">
    <source>
        <dbReference type="Ensembl" id="ENSEBUP00000017427.1"/>
    </source>
</evidence>
<dbReference type="Gene3D" id="3.40.50.720">
    <property type="entry name" value="NAD(P)-binding Rossmann-like Domain"/>
    <property type="match status" value="1"/>
</dbReference>
<evidence type="ECO:0000256" key="4">
    <source>
        <dbReference type="SAM" id="Phobius"/>
    </source>
</evidence>
<dbReference type="InterPro" id="IPR002347">
    <property type="entry name" value="SDR_fam"/>
</dbReference>
<dbReference type="InterPro" id="IPR036291">
    <property type="entry name" value="NAD(P)-bd_dom_sf"/>
</dbReference>
<dbReference type="SUPFAM" id="SSF51735">
    <property type="entry name" value="NAD(P)-binding Rossmann-fold domains"/>
    <property type="match status" value="1"/>
</dbReference>
<dbReference type="Pfam" id="PF00106">
    <property type="entry name" value="adh_short"/>
    <property type="match status" value="1"/>
</dbReference>
<dbReference type="InterPro" id="IPR051019">
    <property type="entry name" value="VLCFA-Steroid_DH"/>
</dbReference>
<reference evidence="5" key="1">
    <citation type="submission" date="2025-08" db="UniProtKB">
        <authorList>
            <consortium name="Ensembl"/>
        </authorList>
    </citation>
    <scope>IDENTIFICATION</scope>
</reference>